<dbReference type="AlphaFoldDB" id="A0A848EG29"/>
<dbReference type="Proteomes" id="UP000548582">
    <property type="component" value="Unassembled WGS sequence"/>
</dbReference>
<dbReference type="EMBL" id="JABBKX010000005">
    <property type="protein sequence ID" value="NMJ42549.1"/>
    <property type="molecule type" value="Genomic_DNA"/>
</dbReference>
<comment type="caution">
    <text evidence="1">The sequence shown here is derived from an EMBL/GenBank/DDBJ whole genome shotgun (WGS) entry which is preliminary data.</text>
</comment>
<dbReference type="RefSeq" id="WP_170054790.1">
    <property type="nucleotide sequence ID" value="NZ_JABBKX010000005.1"/>
</dbReference>
<dbReference type="InterPro" id="IPR023157">
    <property type="entry name" value="AGR-C-984p-like_sf"/>
</dbReference>
<evidence type="ECO:0000313" key="1">
    <source>
        <dbReference type="EMBL" id="NMJ42549.1"/>
    </source>
</evidence>
<dbReference type="Gene3D" id="1.10.3700.10">
    <property type="entry name" value="AGR C 984p-like"/>
    <property type="match status" value="1"/>
</dbReference>
<evidence type="ECO:0000313" key="2">
    <source>
        <dbReference type="Proteomes" id="UP000548582"/>
    </source>
</evidence>
<sequence length="270" mass="28003">MVLSLAQVQSLFGVPASSTASGGAAQAIPALRRATADGAEAKGIAQEKKDPVTLSALAQFRTALDKAGSIEKALQDPRILKVVLPALGLAGQEGNAGMVRRALLSDPSDKKGLAAALGSTWQAAAETLGVYKTGLNGLRDPAMVDRLTNAYLKYQYRSGLDDQQAGLSDALYFLESAKTASDVYDVLGDPVLRRVVTGALGLPDQIAIQSVEAQGRAVSSRLKIDSLQDGRAVRKLAERYLIAAADKAAAASAAQSTDPMASIIALSIKA</sequence>
<keyword evidence="2" id="KW-1185">Reference proteome</keyword>
<proteinExistence type="predicted"/>
<protein>
    <submittedName>
        <fullName evidence="1">DUF1217 domain-containing protein</fullName>
    </submittedName>
</protein>
<organism evidence="1 2">
    <name type="scientific">Neoroseomonas marina</name>
    <dbReference type="NCBI Taxonomy" id="1232220"/>
    <lineage>
        <taxon>Bacteria</taxon>
        <taxon>Pseudomonadati</taxon>
        <taxon>Pseudomonadota</taxon>
        <taxon>Alphaproteobacteria</taxon>
        <taxon>Acetobacterales</taxon>
        <taxon>Acetobacteraceae</taxon>
        <taxon>Neoroseomonas</taxon>
    </lineage>
</organism>
<accession>A0A848EG29</accession>
<dbReference type="SUPFAM" id="SSF158837">
    <property type="entry name" value="AGR C 984p-like"/>
    <property type="match status" value="1"/>
</dbReference>
<reference evidence="1 2" key="1">
    <citation type="submission" date="2020-03" db="EMBL/GenBank/DDBJ databases">
        <authorList>
            <person name="Sun Q."/>
        </authorList>
    </citation>
    <scope>NUCLEOTIDE SEQUENCE [LARGE SCALE GENOMIC DNA]</scope>
    <source>
        <strain evidence="1 2">JC162</strain>
    </source>
</reference>
<name>A0A848EG29_9PROT</name>
<dbReference type="InterPro" id="IPR010626">
    <property type="entry name" value="DUF1217"/>
</dbReference>
<dbReference type="Pfam" id="PF06748">
    <property type="entry name" value="DUF1217"/>
    <property type="match status" value="1"/>
</dbReference>
<gene>
    <name evidence="1" type="ORF">GWK16_14980</name>
</gene>